<sequence length="186" mass="21676">MAKNICKYFIALVPVGALQEEVTAIKEDLKEKFGLKYALKSPAHVTLKMPFGWNEAKEDNLINSLEIFARNHKSIKLSFQGFGKFGNRVIYIKVKQSEQLGLMQSALAEFCKRELKLVKELSDTNYHPHMTIAFKDMKVKFFEEYWNYTKGLDFNHSVKFDKFSLLKKIDNRWISIKEINLNSITN</sequence>
<organism evidence="1 2">
    <name type="scientific">Belliella alkalica</name>
    <dbReference type="NCBI Taxonomy" id="1730871"/>
    <lineage>
        <taxon>Bacteria</taxon>
        <taxon>Pseudomonadati</taxon>
        <taxon>Bacteroidota</taxon>
        <taxon>Cytophagia</taxon>
        <taxon>Cytophagales</taxon>
        <taxon>Cyclobacteriaceae</taxon>
        <taxon>Belliella</taxon>
    </lineage>
</organism>
<keyword evidence="1" id="KW-0436">Ligase</keyword>
<dbReference type="Pfam" id="PF13563">
    <property type="entry name" value="2_5_RNA_ligase2"/>
    <property type="match status" value="1"/>
</dbReference>
<dbReference type="Proteomes" id="UP001165430">
    <property type="component" value="Unassembled WGS sequence"/>
</dbReference>
<dbReference type="InterPro" id="IPR050580">
    <property type="entry name" value="2H_phosphoesterase_YjcG-like"/>
</dbReference>
<dbReference type="RefSeq" id="WP_241412497.1">
    <property type="nucleotide sequence ID" value="NZ_JAKZGO010000008.1"/>
</dbReference>
<protein>
    <submittedName>
        <fullName evidence="1">2'-5' RNA ligase family protein</fullName>
    </submittedName>
</protein>
<dbReference type="SUPFAM" id="SSF55144">
    <property type="entry name" value="LigT-like"/>
    <property type="match status" value="1"/>
</dbReference>
<dbReference type="Gene3D" id="3.90.1140.10">
    <property type="entry name" value="Cyclic phosphodiesterase"/>
    <property type="match status" value="1"/>
</dbReference>
<evidence type="ECO:0000313" key="1">
    <source>
        <dbReference type="EMBL" id="MCH7414162.1"/>
    </source>
</evidence>
<dbReference type="InterPro" id="IPR009097">
    <property type="entry name" value="Cyclic_Pdiesterase"/>
</dbReference>
<dbReference type="EMBL" id="JAKZGO010000008">
    <property type="protein sequence ID" value="MCH7414162.1"/>
    <property type="molecule type" value="Genomic_DNA"/>
</dbReference>
<name>A0ABS9VCK8_9BACT</name>
<gene>
    <name evidence="1" type="ORF">MM213_11735</name>
</gene>
<accession>A0ABS9VCK8</accession>
<reference evidence="1" key="1">
    <citation type="submission" date="2022-03" db="EMBL/GenBank/DDBJ databases">
        <title>De novo assembled genomes of Belliella spp. (Cyclobacteriaceae) strains.</title>
        <authorList>
            <person name="Szabo A."/>
            <person name="Korponai K."/>
            <person name="Felfoldi T."/>
        </authorList>
    </citation>
    <scope>NUCLEOTIDE SEQUENCE</scope>
    <source>
        <strain evidence="1">DSM 111903</strain>
    </source>
</reference>
<proteinExistence type="predicted"/>
<evidence type="ECO:0000313" key="2">
    <source>
        <dbReference type="Proteomes" id="UP001165430"/>
    </source>
</evidence>
<keyword evidence="2" id="KW-1185">Reference proteome</keyword>
<comment type="caution">
    <text evidence="1">The sequence shown here is derived from an EMBL/GenBank/DDBJ whole genome shotgun (WGS) entry which is preliminary data.</text>
</comment>
<dbReference type="PANTHER" id="PTHR40037">
    <property type="entry name" value="PHOSPHOESTERASE YJCG-RELATED"/>
    <property type="match status" value="1"/>
</dbReference>
<dbReference type="GO" id="GO:0016874">
    <property type="term" value="F:ligase activity"/>
    <property type="evidence" value="ECO:0007669"/>
    <property type="project" value="UniProtKB-KW"/>
</dbReference>
<dbReference type="PANTHER" id="PTHR40037:SF1">
    <property type="entry name" value="PHOSPHOESTERASE SAOUHSC_00951-RELATED"/>
    <property type="match status" value="1"/>
</dbReference>